<dbReference type="EMBL" id="JAKHPW010000001">
    <property type="protein sequence ID" value="MCZ3621678.1"/>
    <property type="molecule type" value="Genomic_DNA"/>
</dbReference>
<accession>A0AAW5WY31</accession>
<proteinExistence type="predicted"/>
<dbReference type="SUPFAM" id="SSF103473">
    <property type="entry name" value="MFS general substrate transporter"/>
    <property type="match status" value="1"/>
</dbReference>
<dbReference type="PANTHER" id="PTHR23517:SF3">
    <property type="entry name" value="INTEGRAL MEMBRANE TRANSPORT PROTEIN"/>
    <property type="match status" value="1"/>
</dbReference>
<dbReference type="InterPro" id="IPR011701">
    <property type="entry name" value="MFS"/>
</dbReference>
<comment type="subcellular location">
    <subcellularLocation>
        <location evidence="1">Cell membrane</location>
        <topology evidence="1">Multi-pass membrane protein</topology>
    </subcellularLocation>
</comment>
<feature type="transmembrane region" description="Helical" evidence="7">
    <location>
        <begin position="168"/>
        <end position="186"/>
    </location>
</feature>
<feature type="transmembrane region" description="Helical" evidence="7">
    <location>
        <begin position="220"/>
        <end position="242"/>
    </location>
</feature>
<keyword evidence="2" id="KW-0813">Transport</keyword>
<evidence type="ECO:0000256" key="3">
    <source>
        <dbReference type="ARBA" id="ARBA00022475"/>
    </source>
</evidence>
<feature type="domain" description="Major facilitator superfamily (MFS) profile" evidence="8">
    <location>
        <begin position="12"/>
        <end position="398"/>
    </location>
</feature>
<dbReference type="Pfam" id="PF07690">
    <property type="entry name" value="MFS_1"/>
    <property type="match status" value="1"/>
</dbReference>
<keyword evidence="11" id="KW-1185">Reference proteome</keyword>
<evidence type="ECO:0000256" key="4">
    <source>
        <dbReference type="ARBA" id="ARBA00022692"/>
    </source>
</evidence>
<evidence type="ECO:0000313" key="11">
    <source>
        <dbReference type="Proteomes" id="UP001211420"/>
    </source>
</evidence>
<keyword evidence="4 7" id="KW-0812">Transmembrane</keyword>
<evidence type="ECO:0000256" key="2">
    <source>
        <dbReference type="ARBA" id="ARBA00022448"/>
    </source>
</evidence>
<evidence type="ECO:0000256" key="7">
    <source>
        <dbReference type="SAM" id="Phobius"/>
    </source>
</evidence>
<dbReference type="PROSITE" id="PS50850">
    <property type="entry name" value="MFS"/>
    <property type="match status" value="1"/>
</dbReference>
<dbReference type="PANTHER" id="PTHR23517">
    <property type="entry name" value="RESISTANCE PROTEIN MDTM, PUTATIVE-RELATED-RELATED"/>
    <property type="match status" value="1"/>
</dbReference>
<evidence type="ECO:0000256" key="1">
    <source>
        <dbReference type="ARBA" id="ARBA00004651"/>
    </source>
</evidence>
<dbReference type="Gene3D" id="1.20.1250.20">
    <property type="entry name" value="MFS general substrate transporter like domains"/>
    <property type="match status" value="1"/>
</dbReference>
<dbReference type="GO" id="GO:0005886">
    <property type="term" value="C:plasma membrane"/>
    <property type="evidence" value="ECO:0007669"/>
    <property type="project" value="UniProtKB-SubCell"/>
</dbReference>
<sequence length="410" mass="44474">MPKNISKLQSYLIILALLSLNIVEQAASVINATIPGMKDTFPNQPLVNIELITTIVSMFVTMFVLISGFVVKHIGQKNTAILGLTIASISSIIPSFSNSFNIILVSRAILGIGIGLANPLAISLIGVFFYGDQRAKLMGWRTAVAGLGTALMTFVAGQLLTFGWHSSYLVYLLFVPTLLLFIFFVPDPEKSGILERQEREQKKESQKASQEGHDVKKDSFVLMTELTLLIFLGLVSAMIFFVKLPTFFIENNIGSPTQASNVTSIINISNVIGGFLFGTCYKKLKKFILPFALIVGGISVCLISILRSVLVISIIGVIYGIVASLSIPYVFNRISENSSTKKAPFFTSIALVGSNLGAFLSPIIANFLGNQSSTVIFNAGLLNLITGIITLVVIIKAMPHIHHIPHNVTH</sequence>
<keyword evidence="3" id="KW-1003">Cell membrane</keyword>
<feature type="transmembrane region" description="Helical" evidence="7">
    <location>
        <begin position="142"/>
        <end position="162"/>
    </location>
</feature>
<feature type="transmembrane region" description="Helical" evidence="7">
    <location>
        <begin position="78"/>
        <end position="96"/>
    </location>
</feature>
<dbReference type="InterPro" id="IPR036259">
    <property type="entry name" value="MFS_trans_sf"/>
</dbReference>
<feature type="transmembrane region" description="Helical" evidence="7">
    <location>
        <begin position="343"/>
        <end position="369"/>
    </location>
</feature>
<feature type="transmembrane region" description="Helical" evidence="7">
    <location>
        <begin position="312"/>
        <end position="331"/>
    </location>
</feature>
<dbReference type="GO" id="GO:0022857">
    <property type="term" value="F:transmembrane transporter activity"/>
    <property type="evidence" value="ECO:0007669"/>
    <property type="project" value="InterPro"/>
</dbReference>
<reference evidence="10" key="1">
    <citation type="submission" date="2022-01" db="EMBL/GenBank/DDBJ databases">
        <title>STING isolate genome collection.</title>
        <authorList>
            <person name="France M."/>
            <person name="Rutt L."/>
            <person name="Humphrys M."/>
            <person name="Ravel J."/>
        </authorList>
    </citation>
    <scope>NUCLEOTIDE SEQUENCE</scope>
    <source>
        <strain evidence="10">C0081E5</strain>
    </source>
</reference>
<gene>
    <name evidence="9" type="ORF">L2772_02195</name>
    <name evidence="10" type="ORF">L2Z99_04160</name>
</gene>
<organism evidence="10 12">
    <name type="scientific">Lactobacillus mulieris</name>
    <dbReference type="NCBI Taxonomy" id="2508708"/>
    <lineage>
        <taxon>Bacteria</taxon>
        <taxon>Bacillati</taxon>
        <taxon>Bacillota</taxon>
        <taxon>Bacilli</taxon>
        <taxon>Lactobacillales</taxon>
        <taxon>Lactobacillaceae</taxon>
        <taxon>Lactobacillus</taxon>
    </lineage>
</organism>
<dbReference type="Proteomes" id="UP001211566">
    <property type="component" value="Unassembled WGS sequence"/>
</dbReference>
<evidence type="ECO:0000256" key="5">
    <source>
        <dbReference type="ARBA" id="ARBA00022989"/>
    </source>
</evidence>
<feature type="transmembrane region" description="Helical" evidence="7">
    <location>
        <begin position="287"/>
        <end position="306"/>
    </location>
</feature>
<keyword evidence="6 7" id="KW-0472">Membrane</keyword>
<evidence type="ECO:0000313" key="9">
    <source>
        <dbReference type="EMBL" id="MCZ3621678.1"/>
    </source>
</evidence>
<keyword evidence="5 7" id="KW-1133">Transmembrane helix</keyword>
<dbReference type="InterPro" id="IPR050171">
    <property type="entry name" value="MFS_Transporters"/>
</dbReference>
<feature type="transmembrane region" description="Helical" evidence="7">
    <location>
        <begin position="375"/>
        <end position="395"/>
    </location>
</feature>
<dbReference type="InterPro" id="IPR020846">
    <property type="entry name" value="MFS_dom"/>
</dbReference>
<dbReference type="RefSeq" id="WP_269254085.1">
    <property type="nucleotide sequence ID" value="NZ_JAKHEY010000004.1"/>
</dbReference>
<reference evidence="9 11" key="2">
    <citation type="submission" date="2022-01" db="EMBL/GenBank/DDBJ databases">
        <title>VMRC isolate genome collection.</title>
        <authorList>
            <person name="France M."/>
            <person name="Rutt L."/>
            <person name="Humphrys M."/>
            <person name="Ravel J."/>
        </authorList>
    </citation>
    <scope>NUCLEOTIDE SEQUENCE [LARGE SCALE GENOMIC DNA]</scope>
    <source>
        <strain evidence="9 11">C0172B4</strain>
    </source>
</reference>
<feature type="transmembrane region" description="Helical" evidence="7">
    <location>
        <begin position="262"/>
        <end position="280"/>
    </location>
</feature>
<protein>
    <submittedName>
        <fullName evidence="10">MFS transporter</fullName>
    </submittedName>
</protein>
<comment type="caution">
    <text evidence="10">The sequence shown here is derived from an EMBL/GenBank/DDBJ whole genome shotgun (WGS) entry which is preliminary data.</text>
</comment>
<evidence type="ECO:0000259" key="8">
    <source>
        <dbReference type="PROSITE" id="PS50850"/>
    </source>
</evidence>
<name>A0AAW5WY31_9LACO</name>
<feature type="transmembrane region" description="Helical" evidence="7">
    <location>
        <begin position="108"/>
        <end position="130"/>
    </location>
</feature>
<dbReference type="Proteomes" id="UP001211420">
    <property type="component" value="Unassembled WGS sequence"/>
</dbReference>
<evidence type="ECO:0000313" key="10">
    <source>
        <dbReference type="EMBL" id="MCZ9678276.1"/>
    </source>
</evidence>
<dbReference type="EMBL" id="JAKHEY010000004">
    <property type="protein sequence ID" value="MCZ9678276.1"/>
    <property type="molecule type" value="Genomic_DNA"/>
</dbReference>
<evidence type="ECO:0000313" key="12">
    <source>
        <dbReference type="Proteomes" id="UP001211566"/>
    </source>
</evidence>
<dbReference type="AlphaFoldDB" id="A0AAW5WY31"/>
<feature type="transmembrane region" description="Helical" evidence="7">
    <location>
        <begin position="49"/>
        <end position="71"/>
    </location>
</feature>
<evidence type="ECO:0000256" key="6">
    <source>
        <dbReference type="ARBA" id="ARBA00023136"/>
    </source>
</evidence>